<dbReference type="EC" id="4.1.1.81" evidence="5"/>
<dbReference type="CDD" id="cd00609">
    <property type="entry name" value="AAT_like"/>
    <property type="match status" value="1"/>
</dbReference>
<dbReference type="Proteomes" id="UP000019482">
    <property type="component" value="Unassembled WGS sequence"/>
</dbReference>
<keyword evidence="3" id="KW-0663">Pyridoxal phosphate</keyword>
<dbReference type="SUPFAM" id="SSF53383">
    <property type="entry name" value="PLP-dependent transferases"/>
    <property type="match status" value="1"/>
</dbReference>
<dbReference type="InterPro" id="IPR050106">
    <property type="entry name" value="HistidinolP_aminotransfase"/>
</dbReference>
<protein>
    <submittedName>
        <fullName evidence="5">L-threonine 3-O-phosphate decarboxylase</fullName>
        <ecNumber evidence="5">4.1.1.81</ecNumber>
    </submittedName>
</protein>
<dbReference type="OrthoDB" id="9813612at2"/>
<proteinExistence type="predicted"/>
<keyword evidence="6" id="KW-1185">Reference proteome</keyword>
<dbReference type="GO" id="GO:0048472">
    <property type="term" value="F:threonine-phosphate decarboxylase activity"/>
    <property type="evidence" value="ECO:0007669"/>
    <property type="project" value="UniProtKB-EC"/>
</dbReference>
<evidence type="ECO:0000256" key="1">
    <source>
        <dbReference type="ARBA" id="ARBA00022576"/>
    </source>
</evidence>
<dbReference type="Gene3D" id="3.40.640.10">
    <property type="entry name" value="Type I PLP-dependent aspartate aminotransferase-like (Major domain)"/>
    <property type="match status" value="1"/>
</dbReference>
<evidence type="ECO:0000259" key="4">
    <source>
        <dbReference type="Pfam" id="PF00155"/>
    </source>
</evidence>
<gene>
    <name evidence="5" type="ORF">CTDIVETGP_1624</name>
</gene>
<evidence type="ECO:0000313" key="6">
    <source>
        <dbReference type="Proteomes" id="UP000019482"/>
    </source>
</evidence>
<dbReference type="GO" id="GO:0030170">
    <property type="term" value="F:pyridoxal phosphate binding"/>
    <property type="evidence" value="ECO:0007669"/>
    <property type="project" value="InterPro"/>
</dbReference>
<dbReference type="Pfam" id="PF00155">
    <property type="entry name" value="Aminotran_1_2"/>
    <property type="match status" value="1"/>
</dbReference>
<dbReference type="InterPro" id="IPR004839">
    <property type="entry name" value="Aminotransferase_I/II_large"/>
</dbReference>
<evidence type="ECO:0000313" key="5">
    <source>
        <dbReference type="EMBL" id="CDL91554.1"/>
    </source>
</evidence>
<keyword evidence="1" id="KW-0032">Aminotransferase</keyword>
<dbReference type="GO" id="GO:0008483">
    <property type="term" value="F:transaminase activity"/>
    <property type="evidence" value="ECO:0007669"/>
    <property type="project" value="UniProtKB-KW"/>
</dbReference>
<dbReference type="InterPro" id="IPR015422">
    <property type="entry name" value="PyrdxlP-dep_Trfase_small"/>
</dbReference>
<dbReference type="InterPro" id="IPR015421">
    <property type="entry name" value="PyrdxlP-dep_Trfase_major"/>
</dbReference>
<keyword evidence="2" id="KW-0808">Transferase</keyword>
<dbReference type="RefSeq" id="WP_017895914.1">
    <property type="nucleotide sequence ID" value="NZ_CBXI010000024.1"/>
</dbReference>
<dbReference type="PANTHER" id="PTHR43643">
    <property type="entry name" value="HISTIDINOL-PHOSPHATE AMINOTRANSFERASE 2"/>
    <property type="match status" value="1"/>
</dbReference>
<dbReference type="EMBL" id="CBXI010000024">
    <property type="protein sequence ID" value="CDL91554.1"/>
    <property type="molecule type" value="Genomic_DNA"/>
</dbReference>
<dbReference type="InterPro" id="IPR015424">
    <property type="entry name" value="PyrdxlP-dep_Trfase"/>
</dbReference>
<comment type="caution">
    <text evidence="5">The sequence shown here is derived from an EMBL/GenBank/DDBJ whole genome shotgun (WGS) entry which is preliminary data.</text>
</comment>
<dbReference type="GeneID" id="29419608"/>
<dbReference type="Gene3D" id="3.90.1150.10">
    <property type="entry name" value="Aspartate Aminotransferase, domain 1"/>
    <property type="match status" value="1"/>
</dbReference>
<evidence type="ECO:0000256" key="2">
    <source>
        <dbReference type="ARBA" id="ARBA00022679"/>
    </source>
</evidence>
<dbReference type="PANTHER" id="PTHR43643:SF3">
    <property type="entry name" value="HISTIDINOL-PHOSPHATE AMINOTRANSFERASE"/>
    <property type="match status" value="1"/>
</dbReference>
<dbReference type="AlphaFoldDB" id="W6N824"/>
<organism evidence="5 6">
    <name type="scientific">Clostridium tyrobutyricum DIVETGP</name>
    <dbReference type="NCBI Taxonomy" id="1408889"/>
    <lineage>
        <taxon>Bacteria</taxon>
        <taxon>Bacillati</taxon>
        <taxon>Bacillota</taxon>
        <taxon>Clostridia</taxon>
        <taxon>Eubacteriales</taxon>
        <taxon>Clostridiaceae</taxon>
        <taxon>Clostridium</taxon>
    </lineage>
</organism>
<evidence type="ECO:0000256" key="3">
    <source>
        <dbReference type="ARBA" id="ARBA00022898"/>
    </source>
</evidence>
<reference evidence="5 6" key="1">
    <citation type="journal article" date="2015" name="Genome Announc.">
        <title>Draft Genome Sequence of Clostridium tyrobutyricum Strain DIVETGP, Isolated from Cow's Milk for Grana Padano Production.</title>
        <authorList>
            <person name="Soggiu A."/>
            <person name="Piras C."/>
            <person name="Gaiarsa S."/>
            <person name="Sassera D."/>
            <person name="Roncada P."/>
            <person name="Bendixen E."/>
            <person name="Brasca M."/>
            <person name="Bonizzi L."/>
        </authorList>
    </citation>
    <scope>NUCLEOTIDE SEQUENCE [LARGE SCALE GENOMIC DNA]</scope>
    <source>
        <strain evidence="5 6">DIVETGP</strain>
    </source>
</reference>
<sequence length="355" mass="41339">MEHGGDIYTEGILKGRNLIDFSSNINPLGVPKSFRDHIDEALNVSNIYPDVEYRNLKNNIRDYLHREIVEDENIVLGNGAAEIIDLVIRNFKNICIVVPSFIEYEKNALKWNCNIIYSKLKDNMDFDYEDIESKLKLSDAVIVGNPNNPNGNILDKKKFMKIVKYCNENGKTIIIDEAFIEFAGNEQYSFLNELENYKCIFMVRALTKFFGLPGIRFGYGISTNKSLIRNIKINQNPWNINCFAETAVKYVLKDRAYIHKSLKWISDERKFMKSQLNKISIIDKIYDTYANFILCKLKSVDSKTLYDECMENGALIRKCNNYRGLDNNYIRLAVKDREKNQQMLDILRRISINYS</sequence>
<feature type="domain" description="Aminotransferase class I/classII large" evidence="4">
    <location>
        <begin position="17"/>
        <end position="345"/>
    </location>
</feature>
<accession>W6N824</accession>
<name>W6N824_CLOTY</name>
<keyword evidence="5" id="KW-0456">Lyase</keyword>